<dbReference type="InterPro" id="IPR001627">
    <property type="entry name" value="Semap_dom"/>
</dbReference>
<evidence type="ECO:0000256" key="9">
    <source>
        <dbReference type="ARBA" id="ARBA00023136"/>
    </source>
</evidence>
<keyword evidence="13" id="KW-0175">Coiled coil</keyword>
<dbReference type="InterPro" id="IPR002909">
    <property type="entry name" value="IPT_dom"/>
</dbReference>
<dbReference type="GO" id="GO:0005886">
    <property type="term" value="C:plasma membrane"/>
    <property type="evidence" value="ECO:0007669"/>
    <property type="project" value="UniProtKB-SubCell"/>
</dbReference>
<evidence type="ECO:0000256" key="2">
    <source>
        <dbReference type="ARBA" id="ARBA00010297"/>
    </source>
</evidence>
<proteinExistence type="inferred from homology"/>
<dbReference type="PROSITE" id="PS51004">
    <property type="entry name" value="SEMA"/>
    <property type="match status" value="1"/>
</dbReference>
<dbReference type="InterPro" id="IPR013548">
    <property type="entry name" value="Plexin_cytoplasmic_RasGAP_dom"/>
</dbReference>
<dbReference type="Gene3D" id="1.10.506.10">
    <property type="entry name" value="GTPase Activation - p120gap, domain 1"/>
    <property type="match status" value="1"/>
</dbReference>
<evidence type="ECO:0000256" key="8">
    <source>
        <dbReference type="ARBA" id="ARBA00022989"/>
    </source>
</evidence>
<dbReference type="SUPFAM" id="SSF81296">
    <property type="entry name" value="E set domains"/>
    <property type="match status" value="4"/>
</dbReference>
<dbReference type="Pfam" id="PF08337">
    <property type="entry name" value="Plexin_cytopl"/>
    <property type="match status" value="2"/>
</dbReference>
<evidence type="ECO:0000256" key="13">
    <source>
        <dbReference type="SAM" id="Coils"/>
    </source>
</evidence>
<keyword evidence="10" id="KW-1015">Disulfide bond</keyword>
<dbReference type="CDD" id="cd12790">
    <property type="entry name" value="RasGAP_plexin_A"/>
    <property type="match status" value="1"/>
</dbReference>
<dbReference type="PANTHER" id="PTHR22625">
    <property type="entry name" value="PLEXIN"/>
    <property type="match status" value="1"/>
</dbReference>
<dbReference type="SMART" id="SM00423">
    <property type="entry name" value="PSI"/>
    <property type="match status" value="3"/>
</dbReference>
<dbReference type="InterPro" id="IPR008936">
    <property type="entry name" value="Rho_GTPase_activation_prot"/>
</dbReference>
<dbReference type="Pfam" id="PF17960">
    <property type="entry name" value="TIG_plexin"/>
    <property type="match status" value="1"/>
</dbReference>
<evidence type="ECO:0000256" key="5">
    <source>
        <dbReference type="ARBA" id="ARBA00022729"/>
    </source>
</evidence>
<dbReference type="GO" id="GO:0007399">
    <property type="term" value="P:nervous system development"/>
    <property type="evidence" value="ECO:0007669"/>
    <property type="project" value="UniProtKB-KW"/>
</dbReference>
<keyword evidence="3" id="KW-1003">Cell membrane</keyword>
<dbReference type="InterPro" id="IPR046800">
    <property type="entry name" value="Plexin_RBD"/>
</dbReference>
<feature type="coiled-coil region" evidence="13">
    <location>
        <begin position="1297"/>
        <end position="1324"/>
    </location>
</feature>
<keyword evidence="16" id="KW-1185">Reference proteome</keyword>
<dbReference type="Gene3D" id="3.10.20.90">
    <property type="entry name" value="Phosphatidylinositol 3-kinase Catalytic Subunit, Chain A, domain 1"/>
    <property type="match status" value="1"/>
</dbReference>
<dbReference type="Pfam" id="PF01437">
    <property type="entry name" value="PSI"/>
    <property type="match status" value="1"/>
</dbReference>
<dbReference type="Pfam" id="PF24479">
    <property type="entry name" value="PSI_PlexinA-B"/>
    <property type="match status" value="1"/>
</dbReference>
<evidence type="ECO:0000256" key="1">
    <source>
        <dbReference type="ARBA" id="ARBA00004251"/>
    </source>
</evidence>
<dbReference type="InterPro" id="IPR014756">
    <property type="entry name" value="Ig_E-set"/>
</dbReference>
<evidence type="ECO:0000259" key="15">
    <source>
        <dbReference type="PROSITE" id="PS51004"/>
    </source>
</evidence>
<keyword evidence="4 14" id="KW-0812">Transmembrane</keyword>
<evidence type="ECO:0000313" key="16">
    <source>
        <dbReference type="Proteomes" id="UP000887581"/>
    </source>
</evidence>
<dbReference type="InterPro" id="IPR016201">
    <property type="entry name" value="PSI"/>
</dbReference>
<evidence type="ECO:0000256" key="6">
    <source>
        <dbReference type="ARBA" id="ARBA00022737"/>
    </source>
</evidence>
<dbReference type="Gene3D" id="2.60.40.10">
    <property type="entry name" value="Immunoglobulins"/>
    <property type="match status" value="5"/>
</dbReference>
<dbReference type="Gene3D" id="2.130.10.10">
    <property type="entry name" value="YVTN repeat-like/Quinoprotein amine dehydrogenase"/>
    <property type="match status" value="1"/>
</dbReference>
<accession>A0A915PJ57</accession>
<dbReference type="PANTHER" id="PTHR22625:SF70">
    <property type="entry name" value="PLEXIN A, ISOFORM A"/>
    <property type="match status" value="1"/>
</dbReference>
<dbReference type="CDD" id="cd11236">
    <property type="entry name" value="Sema_plexin_like"/>
    <property type="match status" value="1"/>
</dbReference>
<dbReference type="InterPro" id="IPR041362">
    <property type="entry name" value="TIG2_plexin"/>
</dbReference>
<dbReference type="SUPFAM" id="SSF101912">
    <property type="entry name" value="Sema domain"/>
    <property type="match status" value="1"/>
</dbReference>
<dbReference type="Pfam" id="PF01403">
    <property type="entry name" value="Sema"/>
    <property type="match status" value="1"/>
</dbReference>
<keyword evidence="5" id="KW-0732">Signal</keyword>
<dbReference type="InterPro" id="IPR036352">
    <property type="entry name" value="Semap_dom_sf"/>
</dbReference>
<evidence type="ECO:0000256" key="14">
    <source>
        <dbReference type="SAM" id="Phobius"/>
    </source>
</evidence>
<dbReference type="SUPFAM" id="SSF48350">
    <property type="entry name" value="GTPase activation domain, GAP"/>
    <property type="match status" value="1"/>
</dbReference>
<evidence type="ECO:0000256" key="7">
    <source>
        <dbReference type="ARBA" id="ARBA00022902"/>
    </source>
</evidence>
<evidence type="ECO:0000256" key="10">
    <source>
        <dbReference type="ARBA" id="ARBA00023157"/>
    </source>
</evidence>
<dbReference type="Pfam" id="PF01833">
    <property type="entry name" value="TIG"/>
    <property type="match status" value="2"/>
</dbReference>
<evidence type="ECO:0000256" key="3">
    <source>
        <dbReference type="ARBA" id="ARBA00022475"/>
    </source>
</evidence>
<evidence type="ECO:0000256" key="12">
    <source>
        <dbReference type="PROSITE-ProRule" id="PRU00352"/>
    </source>
</evidence>
<keyword evidence="9 14" id="KW-0472">Membrane</keyword>
<protein>
    <submittedName>
        <fullName evidence="17">Sema domain-containing protein</fullName>
    </submittedName>
</protein>
<name>A0A915PJ57_9BILA</name>
<dbReference type="InterPro" id="IPR031148">
    <property type="entry name" value="Plexin"/>
</dbReference>
<comment type="subcellular location">
    <subcellularLocation>
        <location evidence="1">Cell membrane</location>
        <topology evidence="1">Single-pass type I membrane protein</topology>
    </subcellularLocation>
</comment>
<comment type="caution">
    <text evidence="12">Lacks conserved residue(s) required for the propagation of feature annotation.</text>
</comment>
<dbReference type="InterPro" id="IPR015943">
    <property type="entry name" value="WD40/YVTN_repeat-like_dom_sf"/>
</dbReference>
<dbReference type="GO" id="GO:0002116">
    <property type="term" value="C:semaphorin receptor complex"/>
    <property type="evidence" value="ECO:0007669"/>
    <property type="project" value="TreeGrafter"/>
</dbReference>
<dbReference type="GO" id="GO:0030334">
    <property type="term" value="P:regulation of cell migration"/>
    <property type="evidence" value="ECO:0007669"/>
    <property type="project" value="TreeGrafter"/>
</dbReference>
<dbReference type="Pfam" id="PF18020">
    <property type="entry name" value="TIG_2"/>
    <property type="match status" value="1"/>
</dbReference>
<keyword evidence="8 14" id="KW-1133">Transmembrane helix</keyword>
<evidence type="ECO:0000256" key="4">
    <source>
        <dbReference type="ARBA" id="ARBA00022692"/>
    </source>
</evidence>
<feature type="transmembrane region" description="Helical" evidence="14">
    <location>
        <begin position="1271"/>
        <end position="1293"/>
    </location>
</feature>
<keyword evidence="7" id="KW-0524">Neurogenesis</keyword>
<sequence length="1969" mass="221750">MRHQLSQYILHLHHLTVVTFGQLNRCLVIPLVFQLLFNRSAIASSSSLSEDIVAEFISPNAHNENLPFEKMVIDPSTGRLYVGGVNNLYDLNHPDLSVKVHTSTGPEEDSVECPNKASCLSSNVRRKAENSYTKGLAVYERSSKLIECTSLFQGRCRWRNLYNIDQKDVIKESQQHIVANDQNSSTVIFVGTFISQDNIQSDVLYVASTFVQNGGPFRDDVPAVASLSLDQNRLFDVSAQGVGTGTEIKLERKFRGPYKIEYVGGFQSGKFAYFVTRQPKGDTTQGSWPYISKMIRICTSDAHFWSYTEVPLECAHENELYNLVQDVYLSKPGYDLALSLGISVEDDVLYGVFVKGWSLEETIPSSQSAICVYSMAMVEKIFLNNIELCFRGETNKNLPWFKSTDRCIKTRYMGQEVLCGKDVNSHIGGEIPVEGNAALITHDAQFSSIATNTTRAYTVAFIGTYDGRLLKVVIENRSSAFIYRSLEIGDGKPVLQDLELDATGDFIYALTPKKVVKIKVRQCGGAGDCHSCLAQRDPYCGCISRVEPDKMQRTSASFLNIELENLPNLGGQLTCIFDFGTLFGSLSTLAQPNGGLDNRVRCPTPNSLPEIPSGAHSLVARLAVSNSIEGPPLAYTNFTFYDCSRFKLCSACVSSSFPCDWCIESNQCVAGSTTENRCRSQQLVNGVERSGPSSRKGPSHCPRIVAAERDFFVASGKNRQISVVVENARKFMTDFKCQFKIEHSMHERLAKKKGSVIICDDMKFDFYGPGYGNGTAVANFSVIWSSEGRHGGFALDNSQGIRIVMYKCESLASNCGLCLVLSGDKYDCGWCPAEKQCTREENCPVTTKIDYWLDRSQLCPYPVITDFNPKKGPLAGGTTVSDSPETYLNIDSKLIIDGVNLGHSYKTVEEAVTAANVRCDVDERSYVTASRIICRTRQSPTPIPARYPVVIKLREEHKYTAISNDSFTYVDPVVKNMEPTKGPRFGGTNVIIWGENLDAGTSVSILLNDVRCVVLNRTNDKVECRTGPSEAVSDGNLKITFDSFSREYDNIRFKYEENPTFAQVIPERSIESGGIIVDVMGTGFKLLQRPHMVVRDEKKIIKGPQCSIVRDDLIFCKTPSLEIPHNRRKHPTADEPLLLNYGFELDGVRTEDIAQLSGFRMRHLAIFPDPIVEKFSGVRFYRSGDYLTINGKYLDAAARERDITVTVGGEPCNLTALANRALTCQPPPERPNAQKFSYDADPDVLVKIGDVSYRVGHLSYSMKGAGLSPQLMGAVLIPTVCIIGAFCLLLVFYRRKSTSHMREMKHLKNQIDQIEMKVATECKEAFAELQTSMNAMAAVLPLGTPFIPFLSYKEYTARVLFPNNYHNHPVLRDLEVDSQRAHSIELGLRAFNKLLMNKHFLLSFVRAMENNKYFLGKDRVSVGSLLMVVLMEKMEYCTEILKQLLKELIDRTMEKRLQPKILFRRSESVAERMLAAWYTILMYKYLTECAGRKLYELYWAMKQQMEKGPQDALTLEARYSLSEEKLLRASFDFRKLTVFIAADHHSSGAMMDYPVRVLDCDSITQVKEKCLDAKYRTTAFSDRPSVNDLDLELRSACPKIILQDIDSTSKIEPGGWKRINTLAHYNVPENATLALLPRQASLYNLSILSERSTFSLPKQSPTLTKPFGTNSNSQCKDVDSNYKLYHLVRPSEHGPSDQQDKMVTEIYLTRLVSSFFLCVYSELKETKLLTMKGTLQKFIQNLLEVIFSTAAPNSSIPCVKYMFDFMDDQAREHGIEENEVVHAWKSNSLPLRFWVNLIKNPHFVFDIQKPTKLEGCLSVVAQTLMDACSTQEHQLTKDSPSSKLLFAKDIYQYRDWVDRYYAEIRQMPSITDQDMNALLAEESRSHSRDRFHIFSALNELYKYLEQYKESLREELDMNQCAVSQKLPQKFQDMLNTMECVGEHYSNGGSGTIGSFGHRVYRGKPREDRV</sequence>
<dbReference type="Pfam" id="PF20170">
    <property type="entry name" value="Plexin_RBD"/>
    <property type="match status" value="1"/>
</dbReference>
<reference evidence="17" key="1">
    <citation type="submission" date="2022-11" db="UniProtKB">
        <authorList>
            <consortium name="WormBaseParasite"/>
        </authorList>
    </citation>
    <scope>IDENTIFICATION</scope>
</reference>
<dbReference type="WBParaSite" id="sdigi.contig193.g5929.t1">
    <property type="protein sequence ID" value="sdigi.contig193.g5929.t1"/>
    <property type="gene ID" value="sdigi.contig193.g5929"/>
</dbReference>
<keyword evidence="11" id="KW-0325">Glycoprotein</keyword>
<dbReference type="SMART" id="SM00429">
    <property type="entry name" value="IPT"/>
    <property type="match status" value="4"/>
</dbReference>
<dbReference type="InterPro" id="IPR013783">
    <property type="entry name" value="Ig-like_fold"/>
</dbReference>
<feature type="domain" description="Sema" evidence="15">
    <location>
        <begin position="40"/>
        <end position="520"/>
    </location>
</feature>
<evidence type="ECO:0000313" key="17">
    <source>
        <dbReference type="WBParaSite" id="sdigi.contig193.g5929.t1"/>
    </source>
</evidence>
<dbReference type="InterPro" id="IPR002165">
    <property type="entry name" value="Plexin_repeat"/>
</dbReference>
<dbReference type="SMART" id="SM00630">
    <property type="entry name" value="Sema"/>
    <property type="match status" value="1"/>
</dbReference>
<keyword evidence="6" id="KW-0677">Repeat</keyword>
<dbReference type="InterPro" id="IPR041019">
    <property type="entry name" value="TIG1_plexin"/>
</dbReference>
<organism evidence="16 17">
    <name type="scientific">Setaria digitata</name>
    <dbReference type="NCBI Taxonomy" id="48799"/>
    <lineage>
        <taxon>Eukaryota</taxon>
        <taxon>Metazoa</taxon>
        <taxon>Ecdysozoa</taxon>
        <taxon>Nematoda</taxon>
        <taxon>Chromadorea</taxon>
        <taxon>Rhabditida</taxon>
        <taxon>Spirurina</taxon>
        <taxon>Spiruromorpha</taxon>
        <taxon>Filarioidea</taxon>
        <taxon>Setariidae</taxon>
        <taxon>Setaria</taxon>
    </lineage>
</organism>
<evidence type="ECO:0000256" key="11">
    <source>
        <dbReference type="ARBA" id="ARBA00023180"/>
    </source>
</evidence>
<dbReference type="GO" id="GO:0017154">
    <property type="term" value="F:semaphorin receptor activity"/>
    <property type="evidence" value="ECO:0007669"/>
    <property type="project" value="InterPro"/>
</dbReference>
<comment type="similarity">
    <text evidence="2">Belongs to the plexin family.</text>
</comment>
<dbReference type="Proteomes" id="UP000887581">
    <property type="component" value="Unplaced"/>
</dbReference>